<proteinExistence type="predicted"/>
<protein>
    <recommendedName>
        <fullName evidence="3">DUF2999 family protein</fullName>
    </recommendedName>
</protein>
<evidence type="ECO:0000313" key="2">
    <source>
        <dbReference type="Proteomes" id="UP001157186"/>
    </source>
</evidence>
<dbReference type="RefSeq" id="WP_284242944.1">
    <property type="nucleotide sequence ID" value="NZ_BSST01000001.1"/>
</dbReference>
<comment type="caution">
    <text evidence="1">The sequence shown here is derived from an EMBL/GenBank/DDBJ whole genome shotgun (WGS) entry which is preliminary data.</text>
</comment>
<name>A0ABQ6GMM2_9GAMM</name>
<organism evidence="1 2">
    <name type="scientific">Thalassotalea insulae</name>
    <dbReference type="NCBI Taxonomy" id="2056778"/>
    <lineage>
        <taxon>Bacteria</taxon>
        <taxon>Pseudomonadati</taxon>
        <taxon>Pseudomonadota</taxon>
        <taxon>Gammaproteobacteria</taxon>
        <taxon>Alteromonadales</taxon>
        <taxon>Colwelliaceae</taxon>
        <taxon>Thalassotalea</taxon>
    </lineage>
</organism>
<evidence type="ECO:0000313" key="1">
    <source>
        <dbReference type="EMBL" id="GLX77111.1"/>
    </source>
</evidence>
<evidence type="ECO:0008006" key="3">
    <source>
        <dbReference type="Google" id="ProtNLM"/>
    </source>
</evidence>
<dbReference type="EMBL" id="BSST01000001">
    <property type="protein sequence ID" value="GLX77111.1"/>
    <property type="molecule type" value="Genomic_DNA"/>
</dbReference>
<dbReference type="InterPro" id="IPR021376">
    <property type="entry name" value="DUF2999"/>
</dbReference>
<gene>
    <name evidence="1" type="ORF">tinsulaeT_04510</name>
</gene>
<dbReference type="Proteomes" id="UP001157186">
    <property type="component" value="Unassembled WGS sequence"/>
</dbReference>
<dbReference type="Pfam" id="PF11212">
    <property type="entry name" value="DUF2999"/>
    <property type="match status" value="1"/>
</dbReference>
<keyword evidence="2" id="KW-1185">Reference proteome</keyword>
<reference evidence="1 2" key="1">
    <citation type="submission" date="2023-03" db="EMBL/GenBank/DDBJ databases">
        <title>Draft genome sequence of Thalassotalea insulae KCTC 62186T.</title>
        <authorList>
            <person name="Sawabe T."/>
        </authorList>
    </citation>
    <scope>NUCLEOTIDE SEQUENCE [LARGE SCALE GENOMIC DNA]</scope>
    <source>
        <strain evidence="1 2">KCTC 62186</strain>
    </source>
</reference>
<sequence>MNPIIQLLKDANISEQQTKEVFQALTENPLMAMTTISQLGIAPEKLQAVMMQVMTAPELIKEAVDELGLDFSAVEKAKQQMAEQAKE</sequence>
<accession>A0ABQ6GMM2</accession>